<keyword evidence="6 8" id="KW-0057">Aromatic amino acid biosynthesis</keyword>
<reference evidence="10 11" key="1">
    <citation type="submission" date="2015-08" db="EMBL/GenBank/DDBJ databases">
        <authorList>
            <person name="Babu N.S."/>
            <person name="Beckwith C.J."/>
            <person name="Beseler K.G."/>
            <person name="Brison A."/>
            <person name="Carone J.V."/>
            <person name="Caskin T.P."/>
            <person name="Diamond M."/>
            <person name="Durham M.E."/>
            <person name="Foxe J.M."/>
            <person name="Go M."/>
            <person name="Henderson B.A."/>
            <person name="Jones I.B."/>
            <person name="McGettigan J.A."/>
            <person name="Micheletti S.J."/>
            <person name="Nasrallah M.E."/>
            <person name="Ortiz D."/>
            <person name="Piller C.R."/>
            <person name="Privatt S.R."/>
            <person name="Schneider S.L."/>
            <person name="Sharp S."/>
            <person name="Smith T.C."/>
            <person name="Stanton J.D."/>
            <person name="Ullery H.E."/>
            <person name="Wilson R.J."/>
            <person name="Serrano M.G."/>
            <person name="Buck G."/>
            <person name="Lee V."/>
            <person name="Wang Y."/>
            <person name="Carvalho R."/>
            <person name="Voegtly L."/>
            <person name="Shi R."/>
            <person name="Duckworth R."/>
            <person name="Johnson A."/>
            <person name="Loviza R."/>
            <person name="Walstead R."/>
            <person name="Shah Z."/>
            <person name="Kiflezghi M."/>
            <person name="Wade K."/>
            <person name="Ball S.L."/>
            <person name="Bradley K.W."/>
            <person name="Asai D.J."/>
            <person name="Bowman C.A."/>
            <person name="Russell D.A."/>
            <person name="Pope W.H."/>
            <person name="Jacobs-Sera D."/>
            <person name="Hendrix R.W."/>
            <person name="Hatfull G.F."/>
        </authorList>
    </citation>
    <scope>NUCLEOTIDE SEQUENCE [LARGE SCALE GENOMIC DNA]</scope>
    <source>
        <strain evidence="10 11">DSM 27648</strain>
    </source>
</reference>
<dbReference type="GO" id="GO:0008652">
    <property type="term" value="P:amino acid biosynthetic process"/>
    <property type="evidence" value="ECO:0007669"/>
    <property type="project" value="UniProtKB-KW"/>
</dbReference>
<organism evidence="10 11">
    <name type="scientific">Labilithrix luteola</name>
    <dbReference type="NCBI Taxonomy" id="1391654"/>
    <lineage>
        <taxon>Bacteria</taxon>
        <taxon>Pseudomonadati</taxon>
        <taxon>Myxococcota</taxon>
        <taxon>Polyangia</taxon>
        <taxon>Polyangiales</taxon>
        <taxon>Labilitrichaceae</taxon>
        <taxon>Labilithrix</taxon>
    </lineage>
</organism>
<dbReference type="PROSITE" id="PS00104">
    <property type="entry name" value="EPSP_SYNTHASE_1"/>
    <property type="match status" value="1"/>
</dbReference>
<feature type="binding site" evidence="8">
    <location>
        <position position="363"/>
    </location>
    <ligand>
        <name>3-phosphoshikimate</name>
        <dbReference type="ChEBI" id="CHEBI:145989"/>
    </ligand>
</feature>
<comment type="pathway">
    <text evidence="1 8">Metabolic intermediate biosynthesis; chorismate biosynthesis; chorismate from D-erythrose 4-phosphate and phosphoenolpyruvate: step 6/7.</text>
</comment>
<evidence type="ECO:0000313" key="11">
    <source>
        <dbReference type="Proteomes" id="UP000064967"/>
    </source>
</evidence>
<feature type="binding site" evidence="8">
    <location>
        <position position="187"/>
    </location>
    <ligand>
        <name>3-phosphoshikimate</name>
        <dbReference type="ChEBI" id="CHEBI:145989"/>
    </ligand>
</feature>
<proteinExistence type="inferred from homology"/>
<dbReference type="HAMAP" id="MF_00210">
    <property type="entry name" value="EPSP_synth"/>
    <property type="match status" value="1"/>
</dbReference>
<evidence type="ECO:0000313" key="10">
    <source>
        <dbReference type="EMBL" id="AKV02127.1"/>
    </source>
</evidence>
<dbReference type="GO" id="GO:0005737">
    <property type="term" value="C:cytoplasm"/>
    <property type="evidence" value="ECO:0007669"/>
    <property type="project" value="UniProtKB-SubCell"/>
</dbReference>
<dbReference type="GO" id="GO:0009073">
    <property type="term" value="P:aromatic amino acid family biosynthetic process"/>
    <property type="evidence" value="ECO:0007669"/>
    <property type="project" value="UniProtKB-KW"/>
</dbReference>
<comment type="caution">
    <text evidence="8">Lacks conserved residue(s) required for the propagation of feature annotation.</text>
</comment>
<dbReference type="InterPro" id="IPR006264">
    <property type="entry name" value="EPSP_synthase"/>
</dbReference>
<feature type="binding site" evidence="8">
    <location>
        <position position="23"/>
    </location>
    <ligand>
        <name>3-phosphoshikimate</name>
        <dbReference type="ChEBI" id="CHEBI:145989"/>
    </ligand>
</feature>
<comment type="function">
    <text evidence="8">Catalyzes the transfer of the enolpyruvyl moiety of phosphoenolpyruvate (PEP) to the 5-hydroxyl of shikimate-3-phosphate (S3P) to produce enolpyruvyl shikimate-3-phosphate and inorganic phosphate.</text>
</comment>
<dbReference type="EMBL" id="CP012333">
    <property type="protein sequence ID" value="AKV02127.1"/>
    <property type="molecule type" value="Genomic_DNA"/>
</dbReference>
<keyword evidence="5 8" id="KW-0808">Transferase</keyword>
<dbReference type="PANTHER" id="PTHR21090:SF5">
    <property type="entry name" value="PENTAFUNCTIONAL AROM POLYPEPTIDE"/>
    <property type="match status" value="1"/>
</dbReference>
<dbReference type="Gene3D" id="3.65.10.10">
    <property type="entry name" value="Enolpyruvate transferase domain"/>
    <property type="match status" value="2"/>
</dbReference>
<keyword evidence="4 8" id="KW-0028">Amino-acid biosynthesis</keyword>
<dbReference type="PANTHER" id="PTHR21090">
    <property type="entry name" value="AROM/DEHYDROQUINATE SYNTHASE"/>
    <property type="match status" value="1"/>
</dbReference>
<feature type="domain" description="Enolpyruvate transferase" evidence="9">
    <location>
        <begin position="10"/>
        <end position="445"/>
    </location>
</feature>
<dbReference type="GO" id="GO:0009423">
    <property type="term" value="P:chorismate biosynthetic process"/>
    <property type="evidence" value="ECO:0007669"/>
    <property type="project" value="UniProtKB-UniRule"/>
</dbReference>
<comment type="similarity">
    <text evidence="2 8">Belongs to the EPSP synthase family.</text>
</comment>
<dbReference type="AlphaFoldDB" id="A0A0K1Q8X2"/>
<evidence type="ECO:0000256" key="3">
    <source>
        <dbReference type="ARBA" id="ARBA00022490"/>
    </source>
</evidence>
<evidence type="ECO:0000259" key="9">
    <source>
        <dbReference type="Pfam" id="PF00275"/>
    </source>
</evidence>
<dbReference type="UniPathway" id="UPA00053">
    <property type="reaction ID" value="UER00089"/>
</dbReference>
<dbReference type="EC" id="2.5.1.19" evidence="8"/>
<dbReference type="Pfam" id="PF00275">
    <property type="entry name" value="EPSP_synthase"/>
    <property type="match status" value="1"/>
</dbReference>
<comment type="subunit">
    <text evidence="8">Monomer.</text>
</comment>
<dbReference type="FunFam" id="3.65.10.10:FF:000005">
    <property type="entry name" value="3-phosphoshikimate 1-carboxyvinyltransferase"/>
    <property type="match status" value="1"/>
</dbReference>
<evidence type="ECO:0000256" key="8">
    <source>
        <dbReference type="HAMAP-Rule" id="MF_00210"/>
    </source>
</evidence>
<evidence type="ECO:0000256" key="2">
    <source>
        <dbReference type="ARBA" id="ARBA00009948"/>
    </source>
</evidence>
<dbReference type="InterPro" id="IPR023193">
    <property type="entry name" value="EPSP_synthase_CS"/>
</dbReference>
<feature type="binding site" evidence="8">
    <location>
        <position position="185"/>
    </location>
    <ligand>
        <name>3-phosphoshikimate</name>
        <dbReference type="ChEBI" id="CHEBI:145989"/>
    </ligand>
</feature>
<dbReference type="PATRIC" id="fig|1391654.3.peg.8901"/>
<evidence type="ECO:0000256" key="1">
    <source>
        <dbReference type="ARBA" id="ARBA00004811"/>
    </source>
</evidence>
<dbReference type="OrthoDB" id="9809920at2"/>
<evidence type="ECO:0000256" key="5">
    <source>
        <dbReference type="ARBA" id="ARBA00022679"/>
    </source>
</evidence>
<dbReference type="CDD" id="cd01556">
    <property type="entry name" value="EPSP_synthase"/>
    <property type="match status" value="1"/>
</dbReference>
<gene>
    <name evidence="8" type="primary">aroA</name>
    <name evidence="10" type="ORF">AKJ09_08790</name>
</gene>
<feature type="binding site" evidence="8">
    <location>
        <position position="410"/>
    </location>
    <ligand>
        <name>phosphoenolpyruvate</name>
        <dbReference type="ChEBI" id="CHEBI:58702"/>
    </ligand>
</feature>
<protein>
    <recommendedName>
        <fullName evidence="8">3-phosphoshikimate 1-carboxyvinyltransferase</fullName>
        <ecNumber evidence="8">2.5.1.19</ecNumber>
    </recommendedName>
    <alternativeName>
        <fullName evidence="8">5-enolpyruvylshikimate-3-phosphate synthase</fullName>
        <shortName evidence="8">EPSP synthase</shortName>
        <shortName evidence="8">EPSPS</shortName>
    </alternativeName>
</protein>
<dbReference type="PIRSF" id="PIRSF000505">
    <property type="entry name" value="EPSPS"/>
    <property type="match status" value="1"/>
</dbReference>
<dbReference type="STRING" id="1391654.AKJ09_08790"/>
<keyword evidence="3 8" id="KW-0963">Cytoplasm</keyword>
<dbReference type="RefSeq" id="WP_146653088.1">
    <property type="nucleotide sequence ID" value="NZ_CP012333.1"/>
</dbReference>
<evidence type="ECO:0000256" key="4">
    <source>
        <dbReference type="ARBA" id="ARBA00022605"/>
    </source>
</evidence>
<sequence>MTTIVVHPQEKPLVGSVPVPSDKSIGHRALLFASLCEGTSNIKAFSYGEDNVSTANAMRAMGAVIEDVSPARKEGQPGELRVTGTGLYGLKAPAAPLDCGNSGTTMRLLTGILSAQTFASTLIGDASLSRRPMMRVVGPLRSRGAKIEGKPHPTKAGDILPPLQVGPLPDGTYLSALEYESPVASAQIKSALLLSGLFAHGTTYLKEPTLSRDHTERMMHALGVPLRAVGTVVELDPAGWNGVMPAFEIEIPGDASAAAFLVVAAQLVDGSRVTVRGVGTNPTRTGLFEIARLMGGGLEIVPQGEQAGEPIAEINAWRQPLRGMLVGGEVVPRAIDEIPIACALAARAIGTTTIRDAEELRVKESDRIATMATVLRAFGVTCEELPDGLVIEGRESPLAPATIDSRGDHRIAMTAAVLALCASGPTTITDCDCIATSFPRFVGTLRALGARVDVSPSS</sequence>
<feature type="binding site" evidence="8">
    <location>
        <position position="336"/>
    </location>
    <ligand>
        <name>3-phosphoshikimate</name>
        <dbReference type="ChEBI" id="CHEBI:145989"/>
    </ligand>
</feature>
<dbReference type="InterPro" id="IPR036968">
    <property type="entry name" value="Enolpyruvate_Tfrase_sf"/>
</dbReference>
<evidence type="ECO:0000256" key="6">
    <source>
        <dbReference type="ARBA" id="ARBA00023141"/>
    </source>
</evidence>
<keyword evidence="11" id="KW-1185">Reference proteome</keyword>
<feature type="binding site" evidence="8">
    <location>
        <position position="24"/>
    </location>
    <ligand>
        <name>3-phosphoshikimate</name>
        <dbReference type="ChEBI" id="CHEBI:145989"/>
    </ligand>
</feature>
<name>A0A0K1Q8X2_9BACT</name>
<feature type="binding site" evidence="8">
    <location>
        <position position="367"/>
    </location>
    <ligand>
        <name>phosphoenolpyruvate</name>
        <dbReference type="ChEBI" id="CHEBI:58702"/>
    </ligand>
</feature>
<dbReference type="NCBIfam" id="TIGR01356">
    <property type="entry name" value="aroA"/>
    <property type="match status" value="1"/>
</dbReference>
<feature type="binding site" evidence="8">
    <location>
        <position position="23"/>
    </location>
    <ligand>
        <name>phosphoenolpyruvate</name>
        <dbReference type="ChEBI" id="CHEBI:58702"/>
    </ligand>
</feature>
<dbReference type="KEGG" id="llu:AKJ09_08790"/>
<dbReference type="PROSITE" id="PS00885">
    <property type="entry name" value="EPSP_SYNTHASE_2"/>
    <property type="match status" value="1"/>
</dbReference>
<dbReference type="InterPro" id="IPR001986">
    <property type="entry name" value="Enolpyruvate_Tfrase_dom"/>
</dbReference>
<accession>A0A0K1Q8X2</accession>
<comment type="catalytic activity">
    <reaction evidence="7">
        <text>3-phosphoshikimate + phosphoenolpyruvate = 5-O-(1-carboxyvinyl)-3-phosphoshikimate + phosphate</text>
        <dbReference type="Rhea" id="RHEA:21256"/>
        <dbReference type="ChEBI" id="CHEBI:43474"/>
        <dbReference type="ChEBI" id="CHEBI:57701"/>
        <dbReference type="ChEBI" id="CHEBI:58702"/>
        <dbReference type="ChEBI" id="CHEBI:145989"/>
        <dbReference type="EC" id="2.5.1.19"/>
    </reaction>
    <physiologicalReaction direction="left-to-right" evidence="7">
        <dbReference type="Rhea" id="RHEA:21257"/>
    </physiologicalReaction>
</comment>
<comment type="subcellular location">
    <subcellularLocation>
        <location evidence="8">Cytoplasm</location>
    </subcellularLocation>
</comment>
<dbReference type="InterPro" id="IPR013792">
    <property type="entry name" value="RNA3'P_cycl/enolpyr_Trfase_a/b"/>
</dbReference>
<dbReference type="GO" id="GO:0003866">
    <property type="term" value="F:3-phosphoshikimate 1-carboxyvinyltransferase activity"/>
    <property type="evidence" value="ECO:0007669"/>
    <property type="project" value="UniProtKB-UniRule"/>
</dbReference>
<evidence type="ECO:0000256" key="7">
    <source>
        <dbReference type="ARBA" id="ARBA00044633"/>
    </source>
</evidence>
<feature type="active site" description="Proton acceptor" evidence="8">
    <location>
        <position position="336"/>
    </location>
</feature>
<feature type="binding site" evidence="8">
    <location>
        <position position="187"/>
    </location>
    <ligand>
        <name>phosphoenolpyruvate</name>
        <dbReference type="ChEBI" id="CHEBI:58702"/>
    </ligand>
</feature>
<dbReference type="Proteomes" id="UP000064967">
    <property type="component" value="Chromosome"/>
</dbReference>
<feature type="binding site" evidence="8">
    <location>
        <position position="103"/>
    </location>
    <ligand>
        <name>phosphoenolpyruvate</name>
        <dbReference type="ChEBI" id="CHEBI:58702"/>
    </ligand>
</feature>
<dbReference type="SUPFAM" id="SSF55205">
    <property type="entry name" value="EPT/RTPC-like"/>
    <property type="match status" value="1"/>
</dbReference>
<feature type="binding site" evidence="8">
    <location>
        <position position="131"/>
    </location>
    <ligand>
        <name>phosphoenolpyruvate</name>
        <dbReference type="ChEBI" id="CHEBI:58702"/>
    </ligand>
</feature>
<feature type="binding site" evidence="8">
    <location>
        <position position="28"/>
    </location>
    <ligand>
        <name>3-phosphoshikimate</name>
        <dbReference type="ChEBI" id="CHEBI:145989"/>
    </ligand>
</feature>